<evidence type="ECO:0000313" key="8">
    <source>
        <dbReference type="Proteomes" id="UP000239735"/>
    </source>
</evidence>
<dbReference type="Proteomes" id="UP000239735">
    <property type="component" value="Unassembled WGS sequence"/>
</dbReference>
<evidence type="ECO:0000256" key="5">
    <source>
        <dbReference type="ARBA" id="ARBA00023288"/>
    </source>
</evidence>
<accession>A0A2N9LP01</accession>
<feature type="chain" id="PRO_5014796184" evidence="6">
    <location>
        <begin position="28"/>
        <end position="334"/>
    </location>
</feature>
<evidence type="ECO:0000256" key="2">
    <source>
        <dbReference type="ARBA" id="ARBA00022729"/>
    </source>
</evidence>
<evidence type="ECO:0000313" key="7">
    <source>
        <dbReference type="EMBL" id="SPE24978.1"/>
    </source>
</evidence>
<dbReference type="AlphaFoldDB" id="A0A2N9LP01"/>
<evidence type="ECO:0000256" key="4">
    <source>
        <dbReference type="ARBA" id="ARBA00023139"/>
    </source>
</evidence>
<name>A0A2N9LP01_9BACT</name>
<dbReference type="InterPro" id="IPR005534">
    <property type="entry name" value="Curli_assmbl/transp-comp_CsgG"/>
</dbReference>
<proteinExistence type="predicted"/>
<keyword evidence="2 6" id="KW-0732">Signal</keyword>
<keyword evidence="5" id="KW-0449">Lipoprotein</keyword>
<feature type="signal peptide" evidence="6">
    <location>
        <begin position="1"/>
        <end position="27"/>
    </location>
</feature>
<evidence type="ECO:0000256" key="1">
    <source>
        <dbReference type="ARBA" id="ARBA00022475"/>
    </source>
</evidence>
<keyword evidence="1" id="KW-1003">Cell membrane</keyword>
<dbReference type="Gene3D" id="3.40.50.10610">
    <property type="entry name" value="ABC-type transport auxiliary lipoprotein component"/>
    <property type="match status" value="1"/>
</dbReference>
<keyword evidence="3" id="KW-0472">Membrane</keyword>
<dbReference type="EMBL" id="OKRB01000105">
    <property type="protein sequence ID" value="SPE24978.1"/>
    <property type="molecule type" value="Genomic_DNA"/>
</dbReference>
<gene>
    <name evidence="7" type="ORF">SBA5_470099</name>
</gene>
<reference evidence="8" key="1">
    <citation type="submission" date="2018-02" db="EMBL/GenBank/DDBJ databases">
        <authorList>
            <person name="Hausmann B."/>
        </authorList>
    </citation>
    <scope>NUCLEOTIDE SEQUENCE [LARGE SCALE GENOMIC DNA]</scope>
    <source>
        <strain evidence="8">Peat soil MAG SbA5</strain>
    </source>
</reference>
<evidence type="ECO:0000256" key="3">
    <source>
        <dbReference type="ARBA" id="ARBA00023136"/>
    </source>
</evidence>
<dbReference type="InterPro" id="IPR038165">
    <property type="entry name" value="FlgT_C_sf"/>
</dbReference>
<dbReference type="GO" id="GO:0030288">
    <property type="term" value="C:outer membrane-bounded periplasmic space"/>
    <property type="evidence" value="ECO:0007669"/>
    <property type="project" value="InterPro"/>
</dbReference>
<keyword evidence="4" id="KW-0564">Palmitate</keyword>
<dbReference type="Gene3D" id="2.40.10.410">
    <property type="entry name" value="FlgT, C-terminal domain"/>
    <property type="match status" value="1"/>
</dbReference>
<protein>
    <submittedName>
        <fullName evidence="7">Curli production assembly/transport component CsgG</fullName>
    </submittedName>
</protein>
<dbReference type="PANTHER" id="PTHR41164:SF1">
    <property type="entry name" value="CURLI PRODUCTION ASSEMBLY_TRANSPORT COMPONENT CSGG"/>
    <property type="match status" value="1"/>
</dbReference>
<organism evidence="7 8">
    <name type="scientific">Candidatus Sulfuritelmatomonas gaucii</name>
    <dbReference type="NCBI Taxonomy" id="2043161"/>
    <lineage>
        <taxon>Bacteria</taxon>
        <taxon>Pseudomonadati</taxon>
        <taxon>Acidobacteriota</taxon>
        <taxon>Terriglobia</taxon>
        <taxon>Terriglobales</taxon>
        <taxon>Acidobacteriaceae</taxon>
        <taxon>Candidatus Sulfuritelmatomonas</taxon>
    </lineage>
</organism>
<evidence type="ECO:0000256" key="6">
    <source>
        <dbReference type="SAM" id="SignalP"/>
    </source>
</evidence>
<dbReference type="PANTHER" id="PTHR41164">
    <property type="entry name" value="CURLI PRODUCTION ASSEMBLY/TRANSPORT COMPONENT CSGG"/>
    <property type="match status" value="1"/>
</dbReference>
<dbReference type="Pfam" id="PF03783">
    <property type="entry name" value="CsgG"/>
    <property type="match status" value="1"/>
</dbReference>
<dbReference type="OrthoDB" id="116322at2"/>
<sequence length="334" mass="34326">MHPKRFHPAFIILLAFTAAVAVWPAAAQTTSTRKPKVAVLDFDYATVQTDSAAFFGTDIDLGKGISDLVITNLVKDGTYSVFERQALDKLMTEQNFSNSNRADPATAARLGKLAGVDVIIIGAITQFGNETKKQNVGGGGGSWHGFGVGNVGHSNSKANVVIDARIVNVDTGEIVAVAEGSGESGRSSLGLGGGGGNWGGFGGGHVDLGSSNFQNTIIGEATKAAVDKLSADLVSNAAKVSVRTITIDGLVAAVDGGQIILNVGSTAGVKVGDQLQVLRVTKEIKDPSTGEVIRRLSSNIGVIRATDVDAKSSVCVPVSGSGFQEGDRVTSTTQ</sequence>